<evidence type="ECO:0000259" key="8">
    <source>
        <dbReference type="Pfam" id="PF10590"/>
    </source>
</evidence>
<dbReference type="Pfam" id="PF01243">
    <property type="entry name" value="PNPOx_N"/>
    <property type="match status" value="1"/>
</dbReference>
<comment type="catalytic activity">
    <reaction evidence="5">
        <text>pyridoxamine 5'-phosphate + O2 + H2O = pyridoxal 5'-phosphate + H2O2 + NH4(+)</text>
        <dbReference type="Rhea" id="RHEA:15817"/>
        <dbReference type="ChEBI" id="CHEBI:15377"/>
        <dbReference type="ChEBI" id="CHEBI:15379"/>
        <dbReference type="ChEBI" id="CHEBI:16240"/>
        <dbReference type="ChEBI" id="CHEBI:28938"/>
        <dbReference type="ChEBI" id="CHEBI:58451"/>
        <dbReference type="ChEBI" id="CHEBI:597326"/>
        <dbReference type="EC" id="1.4.3.5"/>
    </reaction>
</comment>
<keyword evidence="10" id="KW-1185">Reference proteome</keyword>
<feature type="domain" description="Pyridoxamine 5'-phosphate oxidase N-terminal" evidence="7">
    <location>
        <begin position="48"/>
        <end position="169"/>
    </location>
</feature>
<dbReference type="InterPro" id="IPR000659">
    <property type="entry name" value="Pyridox_Oxase"/>
</dbReference>
<dbReference type="InterPro" id="IPR011576">
    <property type="entry name" value="Pyridox_Oxase_N"/>
</dbReference>
<name>A0ABU7M818_9ACTN</name>
<dbReference type="Proteomes" id="UP001347146">
    <property type="component" value="Unassembled WGS sequence"/>
</dbReference>
<dbReference type="PANTHER" id="PTHR10851:SF0">
    <property type="entry name" value="PYRIDOXINE-5'-PHOSPHATE OXIDASE"/>
    <property type="match status" value="1"/>
</dbReference>
<comment type="pathway">
    <text evidence="5">Cofactor metabolism; pyridoxal 5'-phosphate salvage; pyridoxal 5'-phosphate from pyridoxamine 5'-phosphate: step 1/1.</text>
</comment>
<dbReference type="GO" id="GO:0004733">
    <property type="term" value="F:pyridoxamine phosphate oxidase activity"/>
    <property type="evidence" value="ECO:0007669"/>
    <property type="project" value="UniProtKB-EC"/>
</dbReference>
<dbReference type="InterPro" id="IPR019576">
    <property type="entry name" value="Pyridoxamine_oxidase_dimer_C"/>
</dbReference>
<dbReference type="SUPFAM" id="SSF50475">
    <property type="entry name" value="FMN-binding split barrel"/>
    <property type="match status" value="1"/>
</dbReference>
<feature type="binding site" evidence="5">
    <location>
        <position position="81"/>
    </location>
    <ligand>
        <name>substrate</name>
    </ligand>
</feature>
<comment type="function">
    <text evidence="5">Catalyzes the oxidation of either pyridoxine 5'-phosphate (PNP) or pyridoxamine 5'-phosphate (PMP) into pyridoxal 5'-phosphate (PLP).</text>
</comment>
<feature type="binding site" evidence="5">
    <location>
        <begin position="155"/>
        <end position="156"/>
    </location>
    <ligand>
        <name>FMN</name>
        <dbReference type="ChEBI" id="CHEBI:58210"/>
    </ligand>
</feature>
<keyword evidence="3 5" id="KW-0288">FMN</keyword>
<evidence type="ECO:0000256" key="5">
    <source>
        <dbReference type="HAMAP-Rule" id="MF_01629"/>
    </source>
</evidence>
<evidence type="ECO:0000256" key="4">
    <source>
        <dbReference type="ARBA" id="ARBA00023002"/>
    </source>
</evidence>
<dbReference type="Gene3D" id="2.30.110.10">
    <property type="entry name" value="Electron Transport, Fmn-binding Protein, Chain A"/>
    <property type="match status" value="1"/>
</dbReference>
<dbReference type="EMBL" id="JAZDUF010000001">
    <property type="protein sequence ID" value="MEE3849269.1"/>
    <property type="molecule type" value="Genomic_DNA"/>
</dbReference>
<feature type="binding site" evidence="5">
    <location>
        <position position="138"/>
    </location>
    <ligand>
        <name>substrate</name>
    </ligand>
</feature>
<feature type="domain" description="Pyridoxine 5'-phosphate oxidase dimerisation C-terminal" evidence="8">
    <location>
        <begin position="191"/>
        <end position="231"/>
    </location>
</feature>
<dbReference type="PIRSF" id="PIRSF000190">
    <property type="entry name" value="Pyd_amn-ph_oxd"/>
    <property type="match status" value="1"/>
</dbReference>
<dbReference type="InterPro" id="IPR019740">
    <property type="entry name" value="Pyridox_Oxase_CS"/>
</dbReference>
<dbReference type="InterPro" id="IPR012349">
    <property type="entry name" value="Split_barrel_FMN-bd"/>
</dbReference>
<comment type="pathway">
    <text evidence="5">Cofactor metabolism; pyridoxal 5'-phosphate salvage; pyridoxal 5'-phosphate from pyridoxine 5'-phosphate: step 1/1.</text>
</comment>
<comment type="similarity">
    <text evidence="1 5">Belongs to the pyridoxamine 5'-phosphate oxidase family.</text>
</comment>
<evidence type="ECO:0000256" key="2">
    <source>
        <dbReference type="ARBA" id="ARBA00022630"/>
    </source>
</evidence>
<feature type="binding site" evidence="5">
    <location>
        <begin position="210"/>
        <end position="212"/>
    </location>
    <ligand>
        <name>substrate</name>
    </ligand>
</feature>
<feature type="binding site" evidence="5">
    <location>
        <position position="120"/>
    </location>
    <ligand>
        <name>FMN</name>
        <dbReference type="ChEBI" id="CHEBI:58210"/>
    </ligand>
</feature>
<evidence type="ECO:0000256" key="6">
    <source>
        <dbReference type="SAM" id="MobiDB-lite"/>
    </source>
</evidence>
<protein>
    <recommendedName>
        <fullName evidence="5">Pyridoxine/pyridoxamine 5'-phosphate oxidase</fullName>
        <ecNumber evidence="5">1.4.3.5</ecNumber>
    </recommendedName>
    <alternativeName>
        <fullName evidence="5">PNP/PMP oxidase</fullName>
        <shortName evidence="5">PNPOx</shortName>
    </alternativeName>
    <alternativeName>
        <fullName evidence="5">Pyridoxal 5'-phosphate synthase</fullName>
    </alternativeName>
</protein>
<feature type="binding site" evidence="5">
    <location>
        <begin position="76"/>
        <end position="81"/>
    </location>
    <ligand>
        <name>FMN</name>
        <dbReference type="ChEBI" id="CHEBI:58210"/>
    </ligand>
</feature>
<evidence type="ECO:0000256" key="3">
    <source>
        <dbReference type="ARBA" id="ARBA00022643"/>
    </source>
</evidence>
<feature type="compositionally biased region" description="Basic and acidic residues" evidence="6">
    <location>
        <begin position="15"/>
        <end position="24"/>
    </location>
</feature>
<dbReference type="EC" id="1.4.3.5" evidence="5"/>
<feature type="binding site" evidence="5">
    <location>
        <position position="146"/>
    </location>
    <ligand>
        <name>substrate</name>
    </ligand>
</feature>
<accession>A0ABU7M818</accession>
<reference evidence="9 10" key="1">
    <citation type="submission" date="2024-01" db="EMBL/GenBank/DDBJ databases">
        <title>Draft genome sequence of Gordonia sp. LSe1-13.</title>
        <authorList>
            <person name="Suphannarot A."/>
            <person name="Mingma R."/>
        </authorList>
    </citation>
    <scope>NUCLEOTIDE SEQUENCE [LARGE SCALE GENOMIC DNA]</scope>
    <source>
        <strain evidence="9 10">LSe1-13</strain>
    </source>
</reference>
<evidence type="ECO:0000256" key="1">
    <source>
        <dbReference type="ARBA" id="ARBA00007301"/>
    </source>
</evidence>
<gene>
    <name evidence="5 9" type="primary">pdxH</name>
    <name evidence="9" type="ORF">VZC37_02935</name>
</gene>
<feature type="binding site" evidence="5">
    <location>
        <position position="142"/>
    </location>
    <ligand>
        <name>substrate</name>
    </ligand>
</feature>
<proteinExistence type="inferred from homology"/>
<feature type="region of interest" description="Disordered" evidence="6">
    <location>
        <begin position="1"/>
        <end position="24"/>
    </location>
</feature>
<sequence length="231" mass="25506">MRVGYGGGIPPNVGEGDRAAGADGVRENLDPTWLRGDPPWLDLFTVWLREAIEARIAEPNAMVLGTTDAAGRPSTRAVLCKGVGADGVVFYTGYDSDKGHDLAANPYAAVTFPWIALERQVHFRGPVEHVTMEETQEYWYMRPRGSQLSAYASQQSEPIGSRIELEERAAAAAAQFGGFDEGAEVPVPPSWGGFRLVPEVVEFWQGRANRLHNRVRLTRTDTRWEAVRLQP</sequence>
<evidence type="ECO:0000259" key="7">
    <source>
        <dbReference type="Pfam" id="PF01243"/>
    </source>
</evidence>
<keyword evidence="2 5" id="KW-0285">Flavoprotein</keyword>
<comment type="subunit">
    <text evidence="5">Homodimer.</text>
</comment>
<comment type="caution">
    <text evidence="5">Lacks conserved residue(s) required for the propagation of feature annotation.</text>
</comment>
<dbReference type="HAMAP" id="MF_01629">
    <property type="entry name" value="PdxH"/>
    <property type="match status" value="1"/>
</dbReference>
<keyword evidence="5" id="KW-0664">Pyridoxine biosynthesis</keyword>
<keyword evidence="4 5" id="KW-0560">Oxidoreductase</keyword>
<dbReference type="PANTHER" id="PTHR10851">
    <property type="entry name" value="PYRIDOXINE-5-PHOSPHATE OXIDASE"/>
    <property type="match status" value="1"/>
</dbReference>
<dbReference type="NCBIfam" id="NF004231">
    <property type="entry name" value="PRK05679.1"/>
    <property type="match status" value="1"/>
</dbReference>
<comment type="cofactor">
    <cofactor evidence="5">
        <name>FMN</name>
        <dbReference type="ChEBI" id="CHEBI:58210"/>
    </cofactor>
    <text evidence="5">Binds 1 FMN per subunit.</text>
</comment>
<evidence type="ECO:0000313" key="9">
    <source>
        <dbReference type="EMBL" id="MEE3849269.1"/>
    </source>
</evidence>
<comment type="catalytic activity">
    <reaction evidence="5">
        <text>pyridoxine 5'-phosphate + O2 = pyridoxal 5'-phosphate + H2O2</text>
        <dbReference type="Rhea" id="RHEA:15149"/>
        <dbReference type="ChEBI" id="CHEBI:15379"/>
        <dbReference type="ChEBI" id="CHEBI:16240"/>
        <dbReference type="ChEBI" id="CHEBI:58589"/>
        <dbReference type="ChEBI" id="CHEBI:597326"/>
        <dbReference type="EC" id="1.4.3.5"/>
    </reaction>
</comment>
<feature type="binding site" evidence="5">
    <location>
        <begin position="91"/>
        <end position="92"/>
    </location>
    <ligand>
        <name>FMN</name>
        <dbReference type="ChEBI" id="CHEBI:58210"/>
    </ligand>
</feature>
<evidence type="ECO:0000313" key="10">
    <source>
        <dbReference type="Proteomes" id="UP001347146"/>
    </source>
</evidence>
<feature type="binding site" evidence="5">
    <location>
        <position position="98"/>
    </location>
    <ligand>
        <name>FMN</name>
        <dbReference type="ChEBI" id="CHEBI:58210"/>
    </ligand>
</feature>
<dbReference type="Pfam" id="PF10590">
    <property type="entry name" value="PNP_phzG_C"/>
    <property type="match status" value="1"/>
</dbReference>
<dbReference type="RefSeq" id="WP_330431686.1">
    <property type="nucleotide sequence ID" value="NZ_JAZDUF010000001.1"/>
</dbReference>
<dbReference type="PROSITE" id="PS01064">
    <property type="entry name" value="PYRIDOX_OXIDASE"/>
    <property type="match status" value="1"/>
</dbReference>
<organism evidence="9 10">
    <name type="scientific">Gordonia sesuvii</name>
    <dbReference type="NCBI Taxonomy" id="3116777"/>
    <lineage>
        <taxon>Bacteria</taxon>
        <taxon>Bacillati</taxon>
        <taxon>Actinomycetota</taxon>
        <taxon>Actinomycetes</taxon>
        <taxon>Mycobacteriales</taxon>
        <taxon>Gordoniaceae</taxon>
        <taxon>Gordonia</taxon>
    </lineage>
</organism>
<feature type="binding site" evidence="5">
    <location>
        <position position="214"/>
    </location>
    <ligand>
        <name>FMN</name>
        <dbReference type="ChEBI" id="CHEBI:58210"/>
    </ligand>
</feature>
<dbReference type="NCBIfam" id="TIGR00558">
    <property type="entry name" value="pdxH"/>
    <property type="match status" value="1"/>
</dbReference>
<feature type="binding site" evidence="5">
    <location>
        <position position="204"/>
    </location>
    <ligand>
        <name>FMN</name>
        <dbReference type="ChEBI" id="CHEBI:58210"/>
    </ligand>
</feature>
<comment type="caution">
    <text evidence="9">The sequence shown here is derived from an EMBL/GenBank/DDBJ whole genome shotgun (WGS) entry which is preliminary data.</text>
</comment>